<sequence>FKQRNIKKTKPLDYKDKKKEVFKNTEQIEVQKNNREVHQPEENSKTN</sequence>
<keyword evidence="2" id="KW-1185">Reference proteome</keyword>
<evidence type="ECO:0000313" key="2">
    <source>
        <dbReference type="Proteomes" id="UP000789366"/>
    </source>
</evidence>
<dbReference type="Proteomes" id="UP000789366">
    <property type="component" value="Unassembled WGS sequence"/>
</dbReference>
<protein>
    <submittedName>
        <fullName evidence="1">14364_t:CDS:1</fullName>
    </submittedName>
</protein>
<organism evidence="1 2">
    <name type="scientific">Cetraspora pellucida</name>
    <dbReference type="NCBI Taxonomy" id="1433469"/>
    <lineage>
        <taxon>Eukaryota</taxon>
        <taxon>Fungi</taxon>
        <taxon>Fungi incertae sedis</taxon>
        <taxon>Mucoromycota</taxon>
        <taxon>Glomeromycotina</taxon>
        <taxon>Glomeromycetes</taxon>
        <taxon>Diversisporales</taxon>
        <taxon>Gigasporaceae</taxon>
        <taxon>Cetraspora</taxon>
    </lineage>
</organism>
<proteinExistence type="predicted"/>
<feature type="non-terminal residue" evidence="1">
    <location>
        <position position="1"/>
    </location>
</feature>
<gene>
    <name evidence="1" type="ORF">SPELUC_LOCUS17110</name>
</gene>
<accession>A0ACA9REI0</accession>
<name>A0ACA9REI0_9GLOM</name>
<feature type="non-terminal residue" evidence="1">
    <location>
        <position position="47"/>
    </location>
</feature>
<dbReference type="EMBL" id="CAJVPW010067806">
    <property type="protein sequence ID" value="CAG8789648.1"/>
    <property type="molecule type" value="Genomic_DNA"/>
</dbReference>
<comment type="caution">
    <text evidence="1">The sequence shown here is derived from an EMBL/GenBank/DDBJ whole genome shotgun (WGS) entry which is preliminary data.</text>
</comment>
<reference evidence="1" key="1">
    <citation type="submission" date="2021-06" db="EMBL/GenBank/DDBJ databases">
        <authorList>
            <person name="Kallberg Y."/>
            <person name="Tangrot J."/>
            <person name="Rosling A."/>
        </authorList>
    </citation>
    <scope>NUCLEOTIDE SEQUENCE</scope>
    <source>
        <strain evidence="1">28 12/20/2015</strain>
    </source>
</reference>
<evidence type="ECO:0000313" key="1">
    <source>
        <dbReference type="EMBL" id="CAG8789648.1"/>
    </source>
</evidence>